<keyword evidence="10" id="KW-0503">Monooxygenase</keyword>
<feature type="binding site" evidence="13">
    <location>
        <position position="137"/>
    </location>
    <ligand>
        <name>Fe cation</name>
        <dbReference type="ChEBI" id="CHEBI:24875"/>
    </ligand>
</feature>
<dbReference type="PROSITE" id="PS00367">
    <property type="entry name" value="BH4_AAA_HYDROXYL_1"/>
    <property type="match status" value="1"/>
</dbReference>
<keyword evidence="9 13" id="KW-0408">Iron</keyword>
<gene>
    <name evidence="15" type="ORF">HNQ60_000228</name>
</gene>
<evidence type="ECO:0000256" key="5">
    <source>
        <dbReference type="ARBA" id="ARBA00011995"/>
    </source>
</evidence>
<sequence length="285" mass="32657">MANQPVAPTHNPVALRGDYSRAAADYTVEQEWDRYTEEDHAIWKTLYARQSQMIEKYAAPEFIAGTKTLSASPDRIPRIEDTNRILEPICGWKIVAVPGLIPEEQFFAHLANRRFPVTVWIRKREELDYLVEPDIFHDFFGHVPLLTNPLFARFMQAYGEAGPKAIAAGALKMLARLYWYMVEFGLIMTPKGLRAYGSGILSSKGETAYCLESPKPNRIAFDLERVLRTDYLIDDYQQTYFVIESFEQLFHAGYDTDFAPFYKQFAGTKGIEPNVVLPTDRVVRP</sequence>
<dbReference type="InterPro" id="IPR001273">
    <property type="entry name" value="ArAA_hydroxylase"/>
</dbReference>
<keyword evidence="11" id="KW-0585">Phenylalanine catabolism</keyword>
<evidence type="ECO:0000256" key="8">
    <source>
        <dbReference type="ARBA" id="ARBA00023002"/>
    </source>
</evidence>
<keyword evidence="16" id="KW-1185">Reference proteome</keyword>
<keyword evidence="8 15" id="KW-0560">Oxidoreductase</keyword>
<dbReference type="Gene3D" id="1.10.800.10">
    <property type="entry name" value="Aromatic amino acid hydroxylase"/>
    <property type="match status" value="1"/>
</dbReference>
<dbReference type="InterPro" id="IPR018301">
    <property type="entry name" value="ArAA_hydroxylase_Fe/CU_BS"/>
</dbReference>
<evidence type="ECO:0000256" key="6">
    <source>
        <dbReference type="ARBA" id="ARBA00020276"/>
    </source>
</evidence>
<evidence type="ECO:0000313" key="15">
    <source>
        <dbReference type="EMBL" id="MBB6091382.1"/>
    </source>
</evidence>
<organism evidence="15 16">
    <name type="scientific">Povalibacter uvarum</name>
    <dbReference type="NCBI Taxonomy" id="732238"/>
    <lineage>
        <taxon>Bacteria</taxon>
        <taxon>Pseudomonadati</taxon>
        <taxon>Pseudomonadota</taxon>
        <taxon>Gammaproteobacteria</taxon>
        <taxon>Steroidobacterales</taxon>
        <taxon>Steroidobacteraceae</taxon>
        <taxon>Povalibacter</taxon>
    </lineage>
</organism>
<dbReference type="EMBL" id="JACHHZ010000001">
    <property type="protein sequence ID" value="MBB6091382.1"/>
    <property type="molecule type" value="Genomic_DNA"/>
</dbReference>
<dbReference type="EC" id="1.14.16.1" evidence="5"/>
<protein>
    <recommendedName>
        <fullName evidence="6">Phenylalanine-4-hydroxylase</fullName>
        <ecNumber evidence="5">1.14.16.1</ecNumber>
    </recommendedName>
    <alternativeName>
        <fullName evidence="12">Phe-4-monooxygenase</fullName>
    </alternativeName>
</protein>
<dbReference type="SUPFAM" id="SSF56534">
    <property type="entry name" value="Aromatic aminoacid monoxygenases, catalytic and oligomerization domains"/>
    <property type="match status" value="1"/>
</dbReference>
<comment type="caution">
    <text evidence="15">The sequence shown here is derived from an EMBL/GenBank/DDBJ whole genome shotgun (WGS) entry which is preliminary data.</text>
</comment>
<dbReference type="Pfam" id="PF00351">
    <property type="entry name" value="Biopterin_H"/>
    <property type="match status" value="1"/>
</dbReference>
<evidence type="ECO:0000313" key="16">
    <source>
        <dbReference type="Proteomes" id="UP000588068"/>
    </source>
</evidence>
<dbReference type="Proteomes" id="UP000588068">
    <property type="component" value="Unassembled WGS sequence"/>
</dbReference>
<feature type="binding site" evidence="13">
    <location>
        <position position="142"/>
    </location>
    <ligand>
        <name>Fe cation</name>
        <dbReference type="ChEBI" id="CHEBI:24875"/>
    </ligand>
</feature>
<evidence type="ECO:0000256" key="13">
    <source>
        <dbReference type="PIRSR" id="PIRSR601273-2"/>
    </source>
</evidence>
<proteinExistence type="inferred from homology"/>
<evidence type="ECO:0000256" key="9">
    <source>
        <dbReference type="ARBA" id="ARBA00023004"/>
    </source>
</evidence>
<dbReference type="GO" id="GO:0004505">
    <property type="term" value="F:phenylalanine 4-monooxygenase activity"/>
    <property type="evidence" value="ECO:0007669"/>
    <property type="project" value="UniProtKB-EC"/>
</dbReference>
<feature type="domain" description="Biopterin-dependent aromatic amino acid hydroxylase family profile" evidence="14">
    <location>
        <begin position="1"/>
        <end position="285"/>
    </location>
</feature>
<dbReference type="PRINTS" id="PR00372">
    <property type="entry name" value="FYWHYDRXLASE"/>
</dbReference>
<name>A0A841HGM0_9GAMM</name>
<keyword evidence="7 13" id="KW-0479">Metal-binding</keyword>
<evidence type="ECO:0000256" key="3">
    <source>
        <dbReference type="ARBA" id="ARBA00005088"/>
    </source>
</evidence>
<dbReference type="GO" id="GO:0005506">
    <property type="term" value="F:iron ion binding"/>
    <property type="evidence" value="ECO:0007669"/>
    <property type="project" value="InterPro"/>
</dbReference>
<comment type="pathway">
    <text evidence="3">Amino-acid degradation; L-phenylalanine degradation; acetoacetate and fumarate from L-phenylalanine: step 1/6.</text>
</comment>
<evidence type="ECO:0000256" key="10">
    <source>
        <dbReference type="ARBA" id="ARBA00023033"/>
    </source>
</evidence>
<feature type="binding site" evidence="13">
    <location>
        <position position="183"/>
    </location>
    <ligand>
        <name>Fe cation</name>
        <dbReference type="ChEBI" id="CHEBI:24875"/>
    </ligand>
</feature>
<evidence type="ECO:0000256" key="1">
    <source>
        <dbReference type="ARBA" id="ARBA00001060"/>
    </source>
</evidence>
<dbReference type="PANTHER" id="PTHR11473">
    <property type="entry name" value="AROMATIC AMINO ACID HYDROXYLASE"/>
    <property type="match status" value="1"/>
</dbReference>
<reference evidence="15 16" key="1">
    <citation type="submission" date="2020-08" db="EMBL/GenBank/DDBJ databases">
        <title>Genomic Encyclopedia of Type Strains, Phase IV (KMG-IV): sequencing the most valuable type-strain genomes for metagenomic binning, comparative biology and taxonomic classification.</title>
        <authorList>
            <person name="Goeker M."/>
        </authorList>
    </citation>
    <scope>NUCLEOTIDE SEQUENCE [LARGE SCALE GENOMIC DNA]</scope>
    <source>
        <strain evidence="15 16">DSM 26723</strain>
    </source>
</reference>
<dbReference type="InterPro" id="IPR019774">
    <property type="entry name" value="Aromatic-AA_hydroxylase_C"/>
</dbReference>
<evidence type="ECO:0000256" key="12">
    <source>
        <dbReference type="ARBA" id="ARBA00029922"/>
    </source>
</evidence>
<comment type="similarity">
    <text evidence="4">Belongs to the biopterin-dependent aromatic amino acid hydroxylase family.</text>
</comment>
<dbReference type="AlphaFoldDB" id="A0A841HGM0"/>
<evidence type="ECO:0000256" key="7">
    <source>
        <dbReference type="ARBA" id="ARBA00022723"/>
    </source>
</evidence>
<evidence type="ECO:0000256" key="2">
    <source>
        <dbReference type="ARBA" id="ARBA00001954"/>
    </source>
</evidence>
<dbReference type="CDD" id="cd03348">
    <property type="entry name" value="pro_PheOH"/>
    <property type="match status" value="1"/>
</dbReference>
<accession>A0A841HGM0</accession>
<dbReference type="PANTHER" id="PTHR11473:SF24">
    <property type="entry name" value="PHENYLALANINE-4-HYDROXYLASE"/>
    <property type="match status" value="1"/>
</dbReference>
<dbReference type="InterPro" id="IPR036951">
    <property type="entry name" value="ArAA_hydroxylase_sf"/>
</dbReference>
<dbReference type="RefSeq" id="WP_184329184.1">
    <property type="nucleotide sequence ID" value="NZ_JACHHZ010000001.1"/>
</dbReference>
<comment type="catalytic activity">
    <reaction evidence="1">
        <text>(6R)-L-erythro-5,6,7,8-tetrahydrobiopterin + L-phenylalanine + O2 = (4aS,6R)-4a-hydroxy-L-erythro-5,6,7,8-tetrahydrobiopterin + L-tyrosine</text>
        <dbReference type="Rhea" id="RHEA:20273"/>
        <dbReference type="ChEBI" id="CHEBI:15379"/>
        <dbReference type="ChEBI" id="CHEBI:15642"/>
        <dbReference type="ChEBI" id="CHEBI:58095"/>
        <dbReference type="ChEBI" id="CHEBI:58315"/>
        <dbReference type="ChEBI" id="CHEBI:59560"/>
        <dbReference type="EC" id="1.14.16.1"/>
    </reaction>
</comment>
<dbReference type="UniPathway" id="UPA00139">
    <property type="reaction ID" value="UER00337"/>
</dbReference>
<dbReference type="GO" id="GO:0006559">
    <property type="term" value="P:L-phenylalanine catabolic process"/>
    <property type="evidence" value="ECO:0007669"/>
    <property type="project" value="UniProtKB-UniPathway"/>
</dbReference>
<dbReference type="InterPro" id="IPR036329">
    <property type="entry name" value="Aro-AA_hydroxylase_C_sf"/>
</dbReference>
<dbReference type="PROSITE" id="PS51410">
    <property type="entry name" value="BH4_AAA_HYDROXYL_2"/>
    <property type="match status" value="1"/>
</dbReference>
<dbReference type="NCBIfam" id="TIGR01267">
    <property type="entry name" value="Phe4hydrox_mono"/>
    <property type="match status" value="1"/>
</dbReference>
<evidence type="ECO:0000256" key="4">
    <source>
        <dbReference type="ARBA" id="ARBA00009712"/>
    </source>
</evidence>
<comment type="cofactor">
    <cofactor evidence="2 13">
        <name>Fe(2+)</name>
        <dbReference type="ChEBI" id="CHEBI:29033"/>
    </cofactor>
</comment>
<dbReference type="NCBIfam" id="NF008877">
    <property type="entry name" value="PRK11913.1-2"/>
    <property type="match status" value="1"/>
</dbReference>
<dbReference type="InterPro" id="IPR005960">
    <property type="entry name" value="Phe-4-hydroxylase_mono"/>
</dbReference>
<evidence type="ECO:0000256" key="11">
    <source>
        <dbReference type="ARBA" id="ARBA00023232"/>
    </source>
</evidence>
<evidence type="ECO:0000259" key="14">
    <source>
        <dbReference type="PROSITE" id="PS51410"/>
    </source>
</evidence>